<dbReference type="OrthoDB" id="70840at2"/>
<protein>
    <submittedName>
        <fullName evidence="4">GNAT family N-acetyltransferase</fullName>
    </submittedName>
</protein>
<gene>
    <name evidence="4" type="ORF">ETU37_06905</name>
</gene>
<dbReference type="AlphaFoldDB" id="A0A4Q5J5S7"/>
<dbReference type="Pfam" id="PF00583">
    <property type="entry name" value="Acetyltransf_1"/>
    <property type="match status" value="1"/>
</dbReference>
<reference evidence="4 5" key="1">
    <citation type="submission" date="2019-01" db="EMBL/GenBank/DDBJ databases">
        <title>Nocardioides guangzhouensis sp. nov., an actinobacterium isolated from soil.</title>
        <authorList>
            <person name="Fu Y."/>
            <person name="Cai Y."/>
            <person name="Lin Z."/>
            <person name="Chen P."/>
        </authorList>
    </citation>
    <scope>NUCLEOTIDE SEQUENCE [LARGE SCALE GENOMIC DNA]</scope>
    <source>
        <strain evidence="4 5">NBRC 105384</strain>
    </source>
</reference>
<keyword evidence="1 4" id="KW-0808">Transferase</keyword>
<keyword evidence="2" id="KW-0012">Acyltransferase</keyword>
<dbReference type="PANTHER" id="PTHR43877">
    <property type="entry name" value="AMINOALKYLPHOSPHONATE N-ACETYLTRANSFERASE-RELATED-RELATED"/>
    <property type="match status" value="1"/>
</dbReference>
<dbReference type="InterPro" id="IPR050832">
    <property type="entry name" value="Bact_Acetyltransf"/>
</dbReference>
<dbReference type="Gene3D" id="3.40.630.30">
    <property type="match status" value="1"/>
</dbReference>
<dbReference type="InterPro" id="IPR016181">
    <property type="entry name" value="Acyl_CoA_acyltransferase"/>
</dbReference>
<proteinExistence type="predicted"/>
<dbReference type="InterPro" id="IPR000182">
    <property type="entry name" value="GNAT_dom"/>
</dbReference>
<evidence type="ECO:0000256" key="2">
    <source>
        <dbReference type="ARBA" id="ARBA00023315"/>
    </source>
</evidence>
<evidence type="ECO:0000256" key="1">
    <source>
        <dbReference type="ARBA" id="ARBA00022679"/>
    </source>
</evidence>
<accession>A0A4Q5J5S7</accession>
<dbReference type="SUPFAM" id="SSF55729">
    <property type="entry name" value="Acyl-CoA N-acyltransferases (Nat)"/>
    <property type="match status" value="1"/>
</dbReference>
<dbReference type="EMBL" id="SDPU01000020">
    <property type="protein sequence ID" value="RYU13109.1"/>
    <property type="molecule type" value="Genomic_DNA"/>
</dbReference>
<keyword evidence="5" id="KW-1185">Reference proteome</keyword>
<organism evidence="4 5">
    <name type="scientific">Nocardioides iriomotensis</name>
    <dbReference type="NCBI Taxonomy" id="715784"/>
    <lineage>
        <taxon>Bacteria</taxon>
        <taxon>Bacillati</taxon>
        <taxon>Actinomycetota</taxon>
        <taxon>Actinomycetes</taxon>
        <taxon>Propionibacteriales</taxon>
        <taxon>Nocardioidaceae</taxon>
        <taxon>Nocardioides</taxon>
    </lineage>
</organism>
<dbReference type="PANTHER" id="PTHR43877:SF2">
    <property type="entry name" value="AMINOALKYLPHOSPHONATE N-ACETYLTRANSFERASE-RELATED"/>
    <property type="match status" value="1"/>
</dbReference>
<feature type="domain" description="N-acetyltransferase" evidence="3">
    <location>
        <begin position="1"/>
        <end position="117"/>
    </location>
</feature>
<evidence type="ECO:0000313" key="4">
    <source>
        <dbReference type="EMBL" id="RYU13109.1"/>
    </source>
</evidence>
<comment type="caution">
    <text evidence="4">The sequence shown here is derived from an EMBL/GenBank/DDBJ whole genome shotgun (WGS) entry which is preliminary data.</text>
</comment>
<dbReference type="GO" id="GO:0016747">
    <property type="term" value="F:acyltransferase activity, transferring groups other than amino-acyl groups"/>
    <property type="evidence" value="ECO:0007669"/>
    <property type="project" value="InterPro"/>
</dbReference>
<name>A0A4Q5J5S7_9ACTN</name>
<evidence type="ECO:0000313" key="5">
    <source>
        <dbReference type="Proteomes" id="UP000291189"/>
    </source>
</evidence>
<evidence type="ECO:0000259" key="3">
    <source>
        <dbReference type="PROSITE" id="PS51186"/>
    </source>
</evidence>
<sequence length="117" mass="12562">MFVAPAGAFFVGYLGDVPVAMGGWRSRPDVPRLGGSSSAEIKRMYVARAGRRMGLARALLAHLERTAAESGADTMVLETGVAQPEAIALYESAGYEPVEKFGHYARSPLSRCFGKRL</sequence>
<dbReference type="Proteomes" id="UP000291189">
    <property type="component" value="Unassembled WGS sequence"/>
</dbReference>
<dbReference type="PROSITE" id="PS51186">
    <property type="entry name" value="GNAT"/>
    <property type="match status" value="1"/>
</dbReference>
<dbReference type="CDD" id="cd04301">
    <property type="entry name" value="NAT_SF"/>
    <property type="match status" value="1"/>
</dbReference>